<dbReference type="SUPFAM" id="SSF48498">
    <property type="entry name" value="Tetracyclin repressor-like, C-terminal domain"/>
    <property type="match status" value="1"/>
</dbReference>
<keyword evidence="7" id="KW-1185">Reference proteome</keyword>
<dbReference type="InterPro" id="IPR050109">
    <property type="entry name" value="HTH-type_TetR-like_transc_reg"/>
</dbReference>
<dbReference type="PROSITE" id="PS50977">
    <property type="entry name" value="HTH_TETR_2"/>
    <property type="match status" value="1"/>
</dbReference>
<evidence type="ECO:0000313" key="6">
    <source>
        <dbReference type="EMBL" id="VCU70691.1"/>
    </source>
</evidence>
<dbReference type="Pfam" id="PF00440">
    <property type="entry name" value="TetR_N"/>
    <property type="match status" value="1"/>
</dbReference>
<dbReference type="PANTHER" id="PTHR30055:SF234">
    <property type="entry name" value="HTH-TYPE TRANSCRIPTIONAL REGULATOR BETI"/>
    <property type="match status" value="1"/>
</dbReference>
<evidence type="ECO:0000313" key="7">
    <source>
        <dbReference type="Proteomes" id="UP000277294"/>
    </source>
</evidence>
<dbReference type="OrthoDB" id="2356263at2"/>
<evidence type="ECO:0000256" key="3">
    <source>
        <dbReference type="ARBA" id="ARBA00023163"/>
    </source>
</evidence>
<reference evidence="6 7" key="1">
    <citation type="submission" date="2018-10" db="EMBL/GenBank/DDBJ databases">
        <authorList>
            <person name="Criscuolo A."/>
        </authorList>
    </citation>
    <scope>NUCLEOTIDE SEQUENCE [LARGE SCALE GENOMIC DNA]</scope>
    <source>
        <strain evidence="6">DnA1</strain>
    </source>
</reference>
<protein>
    <submittedName>
        <fullName evidence="6">HTH-type transcriptional regulator SrpR</fullName>
    </submittedName>
</protein>
<evidence type="ECO:0000259" key="5">
    <source>
        <dbReference type="PROSITE" id="PS50977"/>
    </source>
</evidence>
<evidence type="ECO:0000256" key="2">
    <source>
        <dbReference type="ARBA" id="ARBA00023125"/>
    </source>
</evidence>
<name>A0A3P4B433_9BURK</name>
<dbReference type="Pfam" id="PF09209">
    <property type="entry name" value="CecR_C"/>
    <property type="match status" value="1"/>
</dbReference>
<dbReference type="PANTHER" id="PTHR30055">
    <property type="entry name" value="HTH-TYPE TRANSCRIPTIONAL REGULATOR RUTR"/>
    <property type="match status" value="1"/>
</dbReference>
<evidence type="ECO:0000256" key="4">
    <source>
        <dbReference type="PROSITE-ProRule" id="PRU00335"/>
    </source>
</evidence>
<dbReference type="GO" id="GO:0000976">
    <property type="term" value="F:transcription cis-regulatory region binding"/>
    <property type="evidence" value="ECO:0007669"/>
    <property type="project" value="TreeGrafter"/>
</dbReference>
<dbReference type="PRINTS" id="PR00455">
    <property type="entry name" value="HTHTETR"/>
</dbReference>
<dbReference type="EMBL" id="UWPJ01000023">
    <property type="protein sequence ID" value="VCU70691.1"/>
    <property type="molecule type" value="Genomic_DNA"/>
</dbReference>
<feature type="domain" description="HTH tetR-type" evidence="5">
    <location>
        <begin position="13"/>
        <end position="73"/>
    </location>
</feature>
<proteinExistence type="predicted"/>
<keyword evidence="3" id="KW-0804">Transcription</keyword>
<organism evidence="6 7">
    <name type="scientific">Pigmentiphaga humi</name>
    <dbReference type="NCBI Taxonomy" id="2478468"/>
    <lineage>
        <taxon>Bacteria</taxon>
        <taxon>Pseudomonadati</taxon>
        <taxon>Pseudomonadota</taxon>
        <taxon>Betaproteobacteria</taxon>
        <taxon>Burkholderiales</taxon>
        <taxon>Alcaligenaceae</taxon>
        <taxon>Pigmentiphaga</taxon>
    </lineage>
</organism>
<dbReference type="GO" id="GO:0003700">
    <property type="term" value="F:DNA-binding transcription factor activity"/>
    <property type="evidence" value="ECO:0007669"/>
    <property type="project" value="TreeGrafter"/>
</dbReference>
<accession>A0A3P4B433</accession>
<gene>
    <name evidence="6" type="primary">srpR</name>
    <name evidence="6" type="ORF">PIGHUM_02767</name>
</gene>
<dbReference type="SUPFAM" id="SSF46689">
    <property type="entry name" value="Homeodomain-like"/>
    <property type="match status" value="1"/>
</dbReference>
<dbReference type="Proteomes" id="UP000277294">
    <property type="component" value="Unassembled WGS sequence"/>
</dbReference>
<dbReference type="Gene3D" id="1.10.357.10">
    <property type="entry name" value="Tetracycline Repressor, domain 2"/>
    <property type="match status" value="1"/>
</dbReference>
<sequence length="230" mass="24592">MRNTSRSPRTDGEATRTRILEAAGELFAAQGFAETTSKAIAAQAGVDLASINYHFGSRSGLYQAVLTEAHRRLVDVADLQRLARSPAPAADKLSALIDRMVRNALSGPEKWHISVLTAELLAPSSHIQALFQSEIPLKASLVAAILSEITGIPEDEPALQRCLLSVIAPCLLLQIGRRGIPGPVQTMLQMPGAVLVEHLSRFAMAGLEAVSRDYAGSISRRREPGGHDAS</sequence>
<feature type="DNA-binding region" description="H-T-H motif" evidence="4">
    <location>
        <begin position="36"/>
        <end position="55"/>
    </location>
</feature>
<dbReference type="InterPro" id="IPR001647">
    <property type="entry name" value="HTH_TetR"/>
</dbReference>
<evidence type="ECO:0000256" key="1">
    <source>
        <dbReference type="ARBA" id="ARBA00023015"/>
    </source>
</evidence>
<dbReference type="InterPro" id="IPR015292">
    <property type="entry name" value="Tscrpt_reg_YbiH_C"/>
</dbReference>
<dbReference type="InterPro" id="IPR009057">
    <property type="entry name" value="Homeodomain-like_sf"/>
</dbReference>
<dbReference type="InterPro" id="IPR036271">
    <property type="entry name" value="Tet_transcr_reg_TetR-rel_C_sf"/>
</dbReference>
<keyword evidence="1" id="KW-0805">Transcription regulation</keyword>
<keyword evidence="2 4" id="KW-0238">DNA-binding</keyword>
<dbReference type="AlphaFoldDB" id="A0A3P4B433"/>
<dbReference type="Gene3D" id="1.10.10.60">
    <property type="entry name" value="Homeodomain-like"/>
    <property type="match status" value="1"/>
</dbReference>
<dbReference type="RefSeq" id="WP_124080165.1">
    <property type="nucleotide sequence ID" value="NZ_UWPJ01000023.1"/>
</dbReference>